<dbReference type="EMBL" id="CM000782">
    <property type="protein sequence ID" value="AQK80232.1"/>
    <property type="molecule type" value="Genomic_DNA"/>
</dbReference>
<dbReference type="EMBL" id="CM007650">
    <property type="protein sequence ID" value="ONM61161.1"/>
    <property type="molecule type" value="Genomic_DNA"/>
</dbReference>
<evidence type="ECO:0000256" key="2">
    <source>
        <dbReference type="SAM" id="Phobius"/>
    </source>
</evidence>
<proteinExistence type="evidence at transcript level"/>
<dbReference type="EMBL" id="CM007650">
    <property type="protein sequence ID" value="ONM61159.1"/>
    <property type="molecule type" value="Genomic_DNA"/>
</dbReference>
<dbReference type="EMBL" id="CM007650">
    <property type="protein sequence ID" value="ONM61156.1"/>
    <property type="molecule type" value="Genomic_DNA"/>
</dbReference>
<organism evidence="3">
    <name type="scientific">Zea mays</name>
    <name type="common">Maize</name>
    <dbReference type="NCBI Taxonomy" id="4577"/>
    <lineage>
        <taxon>Eukaryota</taxon>
        <taxon>Viridiplantae</taxon>
        <taxon>Streptophyta</taxon>
        <taxon>Embryophyta</taxon>
        <taxon>Tracheophyta</taxon>
        <taxon>Spermatophyta</taxon>
        <taxon>Magnoliopsida</taxon>
        <taxon>Liliopsida</taxon>
        <taxon>Poales</taxon>
        <taxon>Poaceae</taxon>
        <taxon>PACMAD clade</taxon>
        <taxon>Panicoideae</taxon>
        <taxon>Andropogonodae</taxon>
        <taxon>Andropogoneae</taxon>
        <taxon>Tripsacinae</taxon>
        <taxon>Zea</taxon>
    </lineage>
</organism>
<dbReference type="EMBL" id="CM000782">
    <property type="protein sequence ID" value="AQK80230.1"/>
    <property type="molecule type" value="Genomic_DNA"/>
</dbReference>
<keyword evidence="2" id="KW-0472">Membrane</keyword>
<feature type="transmembrane region" description="Helical" evidence="2">
    <location>
        <begin position="199"/>
        <end position="221"/>
    </location>
</feature>
<sequence>MEVESAMLASSLNPAPTLSASATTRFPASSTPNRRPGSLHGRRVCDSPISVEGVSSSPDRRPGSLHARDSLLSMEGESAMLTWIGYPAPALSMEGVSPIAASSLANRVRHGNTGEAVGSLVDAHHGETNGGKGKGYIFHPGRMWRGSSNSVTLVSALDLWSSVVFLLGFRCFGGGLDHWKLNLEKSPFSLSPLPSLDMLQIRLLVALQLSLMLCLCLIVAVRIW</sequence>
<evidence type="ECO:0000256" key="1">
    <source>
        <dbReference type="SAM" id="MobiDB-lite"/>
    </source>
</evidence>
<dbReference type="ExpressionAtlas" id="B4FB40">
    <property type="expression patterns" value="baseline"/>
</dbReference>
<dbReference type="EMBL" id="CM007650">
    <property type="protein sequence ID" value="ONM61165.1"/>
    <property type="molecule type" value="Genomic_DNA"/>
</dbReference>
<evidence type="ECO:0000313" key="4">
    <source>
        <dbReference type="EMBL" id="AQK80227.1"/>
    </source>
</evidence>
<reference evidence="3" key="1">
    <citation type="journal article" date="2009" name="PLoS Genet.">
        <title>Sequencing, mapping, and analysis of 27,455 maize full-length cDNAs.</title>
        <authorList>
            <person name="Soderlund C."/>
            <person name="Descour A."/>
            <person name="Kudrna D."/>
            <person name="Bomhoff M."/>
            <person name="Boyd L."/>
            <person name="Currie J."/>
            <person name="Angelova A."/>
            <person name="Collura K."/>
            <person name="Wissotski M."/>
            <person name="Ashley E."/>
            <person name="Morrow D."/>
            <person name="Fernandes J."/>
            <person name="Walbot V."/>
            <person name="Yu Y."/>
        </authorList>
    </citation>
    <scope>NUCLEOTIDE SEQUENCE</scope>
    <source>
        <strain evidence="3">B73</strain>
    </source>
</reference>
<name>B4FB40_MAIZE</name>
<dbReference type="EMBL" id="BT067559">
    <property type="protein sequence ID" value="ACN34456.1"/>
    <property type="molecule type" value="mRNA"/>
</dbReference>
<evidence type="ECO:0000313" key="5">
    <source>
        <dbReference type="EMBL" id="ONM61156.1"/>
    </source>
</evidence>
<dbReference type="EMBL" id="BT034328">
    <property type="protein sequence ID" value="ACF79333.1"/>
    <property type="molecule type" value="mRNA"/>
</dbReference>
<gene>
    <name evidence="5" type="ORF">ZEAMMB73_Zm00001d022589</name>
    <name evidence="4" type="ORF">ZEAMMB73_Zm00001d036060</name>
</gene>
<feature type="transmembrane region" description="Helical" evidence="2">
    <location>
        <begin position="151"/>
        <end position="169"/>
    </location>
</feature>
<dbReference type="EMBL" id="CM007650">
    <property type="protein sequence ID" value="ONM61163.1"/>
    <property type="molecule type" value="Genomic_DNA"/>
</dbReference>
<keyword evidence="2" id="KW-1133">Transmembrane helix</keyword>
<feature type="region of interest" description="Disordered" evidence="1">
    <location>
        <begin position="1"/>
        <end position="66"/>
    </location>
</feature>
<reference evidence="4" key="2">
    <citation type="submission" date="2015-12" db="EMBL/GenBank/DDBJ databases">
        <title>Update maize B73 reference genome by single molecule sequencing technologies.</title>
        <authorList>
            <consortium name="Maize Genome Sequencing Project"/>
            <person name="Ware D."/>
        </authorList>
    </citation>
    <scope>NUCLEOTIDE SEQUENCE [LARGE SCALE GENOMIC DNA]</scope>
    <source>
        <tissue evidence="4">Seedling</tissue>
    </source>
</reference>
<dbReference type="EMBL" id="CM007650">
    <property type="protein sequence ID" value="ONM61157.1"/>
    <property type="molecule type" value="Genomic_DNA"/>
</dbReference>
<dbReference type="EMBL" id="CM000782">
    <property type="protein sequence ID" value="AQK80228.1"/>
    <property type="molecule type" value="Genomic_DNA"/>
</dbReference>
<feature type="compositionally biased region" description="Polar residues" evidence="1">
    <location>
        <begin position="8"/>
        <end position="33"/>
    </location>
</feature>
<protein>
    <submittedName>
        <fullName evidence="3">Uncharacterized protein</fullName>
    </submittedName>
</protein>
<dbReference type="EMBL" id="CM007650">
    <property type="protein sequence ID" value="ONM61160.1"/>
    <property type="molecule type" value="Genomic_DNA"/>
</dbReference>
<dbReference type="EMBL" id="CM000782">
    <property type="protein sequence ID" value="AQK80227.1"/>
    <property type="molecule type" value="Genomic_DNA"/>
</dbReference>
<dbReference type="AlphaFoldDB" id="B4FB40"/>
<dbReference type="EMBL" id="CM000782">
    <property type="protein sequence ID" value="AQK80235.1"/>
    <property type="molecule type" value="Genomic_DNA"/>
</dbReference>
<evidence type="ECO:0000313" key="3">
    <source>
        <dbReference type="EMBL" id="ACF79333.1"/>
    </source>
</evidence>
<dbReference type="EMBL" id="CM000782">
    <property type="protein sequence ID" value="AQK80234.1"/>
    <property type="molecule type" value="Genomic_DNA"/>
</dbReference>
<keyword evidence="2" id="KW-0812">Transmembrane</keyword>
<accession>B4FB40</accession>
<dbReference type="EMBL" id="CM000782">
    <property type="protein sequence ID" value="AQK80231.1"/>
    <property type="molecule type" value="Genomic_DNA"/>
</dbReference>